<dbReference type="SMART" id="SM00343">
    <property type="entry name" value="ZnF_C2HC"/>
    <property type="match status" value="1"/>
</dbReference>
<keyword evidence="1" id="KW-0863">Zinc-finger</keyword>
<dbReference type="InterPro" id="IPR036875">
    <property type="entry name" value="Znf_CCHC_sf"/>
</dbReference>
<dbReference type="PROSITE" id="PS50158">
    <property type="entry name" value="ZF_CCHC"/>
    <property type="match status" value="1"/>
</dbReference>
<evidence type="ECO:0000256" key="1">
    <source>
        <dbReference type="PROSITE-ProRule" id="PRU00047"/>
    </source>
</evidence>
<dbReference type="AlphaFoldDB" id="A0A4Y7KXM7"/>
<dbReference type="Proteomes" id="UP000316621">
    <property type="component" value="Chromosome 9"/>
</dbReference>
<name>A0A4Y7KXM7_PAPSO</name>
<organism evidence="4 5">
    <name type="scientific">Papaver somniferum</name>
    <name type="common">Opium poppy</name>
    <dbReference type="NCBI Taxonomy" id="3469"/>
    <lineage>
        <taxon>Eukaryota</taxon>
        <taxon>Viridiplantae</taxon>
        <taxon>Streptophyta</taxon>
        <taxon>Embryophyta</taxon>
        <taxon>Tracheophyta</taxon>
        <taxon>Spermatophyta</taxon>
        <taxon>Magnoliopsida</taxon>
        <taxon>Ranunculales</taxon>
        <taxon>Papaveraceae</taxon>
        <taxon>Papaveroideae</taxon>
        <taxon>Papaver</taxon>
    </lineage>
</organism>
<evidence type="ECO:0000256" key="2">
    <source>
        <dbReference type="SAM" id="MobiDB-lite"/>
    </source>
</evidence>
<keyword evidence="1" id="KW-0862">Zinc</keyword>
<sequence>MAPWMRVLLKSGKARVFGLFVSFLFSWKGESCLRRVRFRKKQDDNKGFCGFDAVRVKALKGQAESGVKLEDWEDVDLRVASQIRLLLANNVLANVSKITTTKDLWSKLEELYMTNTRSNRLYLKEQFHTLKMAEGTSIANHLSVLNSIVSELEALEVTVNDEDKALRLILSLPPSYKHMVTYLKHGKDALSLSEVTNALLSEENEMKSSKGNSLEDDVLYVGEKRKHGKSLCWKCLKPGHIRRDCKWKGNGTGPTKGPEGQANHVDDASYESDFFGCC</sequence>
<gene>
    <name evidence="4" type="ORF">C5167_001142</name>
</gene>
<feature type="domain" description="CCHC-type" evidence="3">
    <location>
        <begin position="232"/>
        <end position="246"/>
    </location>
</feature>
<keyword evidence="5" id="KW-1185">Reference proteome</keyword>
<keyword evidence="1" id="KW-0479">Metal-binding</keyword>
<dbReference type="EMBL" id="CM010723">
    <property type="protein sequence ID" value="RZC76938.1"/>
    <property type="molecule type" value="Genomic_DNA"/>
</dbReference>
<reference evidence="4 5" key="1">
    <citation type="journal article" date="2018" name="Science">
        <title>The opium poppy genome and morphinan production.</title>
        <authorList>
            <person name="Guo L."/>
            <person name="Winzer T."/>
            <person name="Yang X."/>
            <person name="Li Y."/>
            <person name="Ning Z."/>
            <person name="He Z."/>
            <person name="Teodor R."/>
            <person name="Lu Y."/>
            <person name="Bowser T.A."/>
            <person name="Graham I.A."/>
            <person name="Ye K."/>
        </authorList>
    </citation>
    <scope>NUCLEOTIDE SEQUENCE [LARGE SCALE GENOMIC DNA]</scope>
    <source>
        <strain evidence="5">cv. HN1</strain>
        <tissue evidence="4">Leaves</tissue>
    </source>
</reference>
<dbReference type="STRING" id="3469.A0A4Y7KXM7"/>
<feature type="region of interest" description="Disordered" evidence="2">
    <location>
        <begin position="247"/>
        <end position="266"/>
    </location>
</feature>
<dbReference type="Pfam" id="PF14223">
    <property type="entry name" value="Retrotran_gag_2"/>
    <property type="match status" value="1"/>
</dbReference>
<dbReference type="InterPro" id="IPR001878">
    <property type="entry name" value="Znf_CCHC"/>
</dbReference>
<accession>A0A4Y7KXM7</accession>
<dbReference type="PANTHER" id="PTHR47481:SF22">
    <property type="entry name" value="RETROTRANSPOSON GAG DOMAIN-CONTAINING PROTEIN"/>
    <property type="match status" value="1"/>
</dbReference>
<evidence type="ECO:0000313" key="4">
    <source>
        <dbReference type="EMBL" id="RZC76938.1"/>
    </source>
</evidence>
<dbReference type="OMA" id="TIMSHEF"/>
<dbReference type="GO" id="GO:0003676">
    <property type="term" value="F:nucleic acid binding"/>
    <property type="evidence" value="ECO:0007669"/>
    <property type="project" value="InterPro"/>
</dbReference>
<evidence type="ECO:0000313" key="5">
    <source>
        <dbReference type="Proteomes" id="UP000316621"/>
    </source>
</evidence>
<dbReference type="SUPFAM" id="SSF57756">
    <property type="entry name" value="Retrovirus zinc finger-like domains"/>
    <property type="match status" value="1"/>
</dbReference>
<protein>
    <recommendedName>
        <fullName evidence="3">CCHC-type domain-containing protein</fullName>
    </recommendedName>
</protein>
<dbReference type="Gramene" id="RZC76938">
    <property type="protein sequence ID" value="RZC76938"/>
    <property type="gene ID" value="C5167_001142"/>
</dbReference>
<dbReference type="PANTHER" id="PTHR47481">
    <property type="match status" value="1"/>
</dbReference>
<dbReference type="GO" id="GO:0008270">
    <property type="term" value="F:zinc ion binding"/>
    <property type="evidence" value="ECO:0007669"/>
    <property type="project" value="UniProtKB-KW"/>
</dbReference>
<proteinExistence type="predicted"/>
<evidence type="ECO:0000259" key="3">
    <source>
        <dbReference type="PROSITE" id="PS50158"/>
    </source>
</evidence>